<keyword evidence="5" id="KW-0677">Repeat</keyword>
<gene>
    <name evidence="13" type="primary">PABPC4</name>
    <name evidence="13" type="ORF">Ciccas_000480</name>
</gene>
<dbReference type="InterPro" id="IPR036053">
    <property type="entry name" value="PABP-dom"/>
</dbReference>
<dbReference type="SUPFAM" id="SSF63570">
    <property type="entry name" value="PABC (PABP) domain"/>
    <property type="match status" value="1"/>
</dbReference>
<evidence type="ECO:0000313" key="14">
    <source>
        <dbReference type="Proteomes" id="UP001626550"/>
    </source>
</evidence>
<evidence type="ECO:0000256" key="1">
    <source>
        <dbReference type="ARBA" id="ARBA00004123"/>
    </source>
</evidence>
<evidence type="ECO:0000256" key="2">
    <source>
        <dbReference type="ARBA" id="ARBA00004496"/>
    </source>
</evidence>
<feature type="domain" description="RRM" evidence="11">
    <location>
        <begin position="296"/>
        <end position="373"/>
    </location>
</feature>
<proteinExistence type="inferred from homology"/>
<name>A0ABD2QMV3_9PLAT</name>
<sequence>MSASTDAPQMKSTSLYVGDLHPLVSDALLFTKFSEVGPVVNARVCRDMVSRDSLCYGYVNFRDPKDAEQALEVMNYTSLLSRPLRLMWSQKDPTLRKSGKGNIFIKNLDKSITSSELYDTFEQFGKILSCKLAIDDKGNSKGFGFVHYETEESAQKAIAYVNGKEIRNRLLYVGPFISKSERKSTGGAAKFNNCYVKNFGEDMDDERFKKLFEKYGEIKSACVMRNDQGVSKGFGFVCFEDPSAADAAVKEMDGSEINGKPVYVGRAQRKEERQEELKAKYEKQRNERQSRYAVGVNLYVKNLDDSIDDEKLHDAFSRFGDITSAKVMRDANGMSRSFGFVCFRTAEHATLAVTNMNTAMLGNKPLYVAIAQRKEDRRAKLTADYQARMESLRNQMYTMHPTLPFLPATAPAASYQANRAFYSRQYQNSAPRWQQAMVPNVPLAGAQPYQAGLAAQAGGQPMTQLMQLRGNPTGGAGLSARVGGSGLTGQMNNMSQYGRQNQARQMPTTGAVNPASAAIQNRGAGTGPVNMSMMQNRTQMGGLPQQQAQQAVRRVQQPTAAAQSQQKEEDDSHQRNILGNRLYEYVHNVFPEHAAKLTGMILSMPLNDVASMFDDPKELELAVKNANNMLQEKLANQPGKGAKEGQQ</sequence>
<evidence type="ECO:0000256" key="4">
    <source>
        <dbReference type="ARBA" id="ARBA00022490"/>
    </source>
</evidence>
<dbReference type="Pfam" id="PF00076">
    <property type="entry name" value="RRM_1"/>
    <property type="match status" value="4"/>
</dbReference>
<evidence type="ECO:0000256" key="8">
    <source>
        <dbReference type="PROSITE-ProRule" id="PRU00176"/>
    </source>
</evidence>
<dbReference type="PROSITE" id="PS50102">
    <property type="entry name" value="RRM"/>
    <property type="match status" value="4"/>
</dbReference>
<dbReference type="NCBIfam" id="TIGR01628">
    <property type="entry name" value="PABP-1234"/>
    <property type="match status" value="1"/>
</dbReference>
<dbReference type="InterPro" id="IPR002004">
    <property type="entry name" value="PABP_HYD_C"/>
</dbReference>
<evidence type="ECO:0000256" key="10">
    <source>
        <dbReference type="SAM" id="MobiDB-lite"/>
    </source>
</evidence>
<dbReference type="GO" id="GO:0003723">
    <property type="term" value="F:RNA binding"/>
    <property type="evidence" value="ECO:0007669"/>
    <property type="project" value="UniProtKB-UniRule"/>
</dbReference>
<dbReference type="FunFam" id="3.30.70.330:FF:000003">
    <property type="entry name" value="Polyadenylate-binding protein"/>
    <property type="match status" value="1"/>
</dbReference>
<accession>A0ABD2QMV3</accession>
<dbReference type="EMBL" id="JBJKFK010000025">
    <property type="protein sequence ID" value="KAL3320853.1"/>
    <property type="molecule type" value="Genomic_DNA"/>
</dbReference>
<feature type="domain" description="RRM" evidence="11">
    <location>
        <begin position="13"/>
        <end position="91"/>
    </location>
</feature>
<dbReference type="InterPro" id="IPR012677">
    <property type="entry name" value="Nucleotide-bd_a/b_plait_sf"/>
</dbReference>
<feature type="domain" description="PABC" evidence="12">
    <location>
        <begin position="558"/>
        <end position="635"/>
    </location>
</feature>
<keyword evidence="4 9" id="KW-0963">Cytoplasm</keyword>
<dbReference type="CDD" id="cd12381">
    <property type="entry name" value="RRM4_I_PABPs"/>
    <property type="match status" value="1"/>
</dbReference>
<keyword evidence="14" id="KW-1185">Reference proteome</keyword>
<dbReference type="PANTHER" id="PTHR24012">
    <property type="entry name" value="RNA BINDING PROTEIN"/>
    <property type="match status" value="1"/>
</dbReference>
<evidence type="ECO:0000256" key="5">
    <source>
        <dbReference type="ARBA" id="ARBA00022737"/>
    </source>
</evidence>
<dbReference type="InterPro" id="IPR045305">
    <property type="entry name" value="RRM2_I_PABPs"/>
</dbReference>
<comment type="subcellular location">
    <subcellularLocation>
        <location evidence="2 9">Cytoplasm</location>
    </subcellularLocation>
    <subcellularLocation>
        <location evidence="1">Nucleus</location>
    </subcellularLocation>
</comment>
<dbReference type="SUPFAM" id="SSF54928">
    <property type="entry name" value="RNA-binding domain, RBD"/>
    <property type="match status" value="3"/>
</dbReference>
<evidence type="ECO:0000313" key="13">
    <source>
        <dbReference type="EMBL" id="KAL3320853.1"/>
    </source>
</evidence>
<dbReference type="CDD" id="cd12379">
    <property type="entry name" value="RRM2_I_PABPs"/>
    <property type="match status" value="1"/>
</dbReference>
<dbReference type="SMART" id="SM00517">
    <property type="entry name" value="PolyA"/>
    <property type="match status" value="1"/>
</dbReference>
<dbReference type="InterPro" id="IPR035979">
    <property type="entry name" value="RBD_domain_sf"/>
</dbReference>
<evidence type="ECO:0000256" key="7">
    <source>
        <dbReference type="ARBA" id="ARBA00023242"/>
    </source>
</evidence>
<comment type="similarity">
    <text evidence="3 9">Belongs to the polyadenylate-binding protein type-1 family.</text>
</comment>
<evidence type="ECO:0000256" key="6">
    <source>
        <dbReference type="ARBA" id="ARBA00022884"/>
    </source>
</evidence>
<dbReference type="SMART" id="SM00360">
    <property type="entry name" value="RRM"/>
    <property type="match status" value="4"/>
</dbReference>
<keyword evidence="7" id="KW-0539">Nucleus</keyword>
<dbReference type="InterPro" id="IPR000504">
    <property type="entry name" value="RRM_dom"/>
</dbReference>
<dbReference type="Gene3D" id="1.10.1900.10">
    <property type="entry name" value="c-terminal domain of poly(a) binding protein"/>
    <property type="match status" value="1"/>
</dbReference>
<dbReference type="GO" id="GO:0005634">
    <property type="term" value="C:nucleus"/>
    <property type="evidence" value="ECO:0007669"/>
    <property type="project" value="UniProtKB-SubCell"/>
</dbReference>
<dbReference type="PROSITE" id="PS51309">
    <property type="entry name" value="PABC"/>
    <property type="match status" value="1"/>
</dbReference>
<dbReference type="Gene3D" id="3.30.70.330">
    <property type="match status" value="4"/>
</dbReference>
<evidence type="ECO:0000259" key="11">
    <source>
        <dbReference type="PROSITE" id="PS50102"/>
    </source>
</evidence>
<dbReference type="Pfam" id="PF00658">
    <property type="entry name" value="MLLE"/>
    <property type="match status" value="1"/>
</dbReference>
<protein>
    <recommendedName>
        <fullName evidence="9">Polyadenylate-binding protein</fullName>
        <shortName evidence="9">PABP</shortName>
    </recommendedName>
</protein>
<dbReference type="CDD" id="cd12380">
    <property type="entry name" value="RRM3_I_PABPs"/>
    <property type="match status" value="1"/>
</dbReference>
<organism evidence="13 14">
    <name type="scientific">Cichlidogyrus casuarinus</name>
    <dbReference type="NCBI Taxonomy" id="1844966"/>
    <lineage>
        <taxon>Eukaryota</taxon>
        <taxon>Metazoa</taxon>
        <taxon>Spiralia</taxon>
        <taxon>Lophotrochozoa</taxon>
        <taxon>Platyhelminthes</taxon>
        <taxon>Monogenea</taxon>
        <taxon>Monopisthocotylea</taxon>
        <taxon>Dactylogyridea</taxon>
        <taxon>Ancyrocephalidae</taxon>
        <taxon>Cichlidogyrus</taxon>
    </lineage>
</organism>
<dbReference type="AlphaFoldDB" id="A0ABD2QMV3"/>
<dbReference type="Proteomes" id="UP001626550">
    <property type="component" value="Unassembled WGS sequence"/>
</dbReference>
<feature type="domain" description="RRM" evidence="11">
    <location>
        <begin position="101"/>
        <end position="173"/>
    </location>
</feature>
<evidence type="ECO:0000256" key="3">
    <source>
        <dbReference type="ARBA" id="ARBA00008557"/>
    </source>
</evidence>
<comment type="caution">
    <text evidence="13">The sequence shown here is derived from an EMBL/GenBank/DDBJ whole genome shotgun (WGS) entry which is preliminary data.</text>
</comment>
<evidence type="ECO:0000256" key="9">
    <source>
        <dbReference type="RuleBase" id="RU362004"/>
    </source>
</evidence>
<dbReference type="FunFam" id="3.30.70.330:FF:000651">
    <property type="entry name" value="Poly(A) binding protein cytoplasmic 1 like"/>
    <property type="match status" value="2"/>
</dbReference>
<reference evidence="13 14" key="1">
    <citation type="submission" date="2024-11" db="EMBL/GenBank/DDBJ databases">
        <title>Adaptive evolution of stress response genes in parasites aligns with host niche diversity.</title>
        <authorList>
            <person name="Hahn C."/>
            <person name="Resl P."/>
        </authorList>
    </citation>
    <scope>NUCLEOTIDE SEQUENCE [LARGE SCALE GENOMIC DNA]</scope>
    <source>
        <strain evidence="13">EGGRZ-B1_66</strain>
        <tissue evidence="13">Body</tissue>
    </source>
</reference>
<comment type="function">
    <text evidence="9">Binds the poly(A) tail of mRNA.</text>
</comment>
<evidence type="ECO:0000259" key="12">
    <source>
        <dbReference type="PROSITE" id="PS51309"/>
    </source>
</evidence>
<feature type="domain" description="RRM" evidence="11">
    <location>
        <begin position="192"/>
        <end position="269"/>
    </location>
</feature>
<feature type="compositionally biased region" description="Low complexity" evidence="10">
    <location>
        <begin position="544"/>
        <end position="563"/>
    </location>
</feature>
<dbReference type="GO" id="GO:0005737">
    <property type="term" value="C:cytoplasm"/>
    <property type="evidence" value="ECO:0007669"/>
    <property type="project" value="UniProtKB-SubCell"/>
</dbReference>
<keyword evidence="6 8" id="KW-0694">RNA-binding</keyword>
<dbReference type="InterPro" id="IPR006515">
    <property type="entry name" value="PABP_1234"/>
</dbReference>
<feature type="region of interest" description="Disordered" evidence="10">
    <location>
        <begin position="540"/>
        <end position="574"/>
    </location>
</feature>